<dbReference type="InterPro" id="IPR023213">
    <property type="entry name" value="CAT-like_dom_sf"/>
</dbReference>
<comment type="similarity">
    <text evidence="3">Belongs to the ATP-dependent AMP-binding enzyme family. MbtB subfamily.</text>
</comment>
<evidence type="ECO:0000256" key="3">
    <source>
        <dbReference type="ARBA" id="ARBA00007380"/>
    </source>
</evidence>
<dbReference type="Proteomes" id="UP001058271">
    <property type="component" value="Chromosome"/>
</dbReference>
<keyword evidence="7" id="KW-0436">Ligase</keyword>
<dbReference type="Pfam" id="PF00501">
    <property type="entry name" value="AMP-binding"/>
    <property type="match status" value="1"/>
</dbReference>
<dbReference type="EMBL" id="CP073721">
    <property type="protein sequence ID" value="UWZ34709.1"/>
    <property type="molecule type" value="Genomic_DNA"/>
</dbReference>
<dbReference type="Pfam" id="PF00668">
    <property type="entry name" value="Condensation"/>
    <property type="match status" value="2"/>
</dbReference>
<dbReference type="NCBIfam" id="TIGR01733">
    <property type="entry name" value="AA-adenyl-dom"/>
    <property type="match status" value="1"/>
</dbReference>
<dbReference type="Gene3D" id="2.30.38.10">
    <property type="entry name" value="Luciferase, Domain 3"/>
    <property type="match status" value="1"/>
</dbReference>
<dbReference type="PROSITE" id="PS00012">
    <property type="entry name" value="PHOSPHOPANTETHEINE"/>
    <property type="match status" value="1"/>
</dbReference>
<protein>
    <recommendedName>
        <fullName evidence="4">Phenyloxazoline synthase MbtB</fullName>
    </recommendedName>
    <alternativeName>
        <fullName evidence="8">Mycobactin synthetase protein B</fullName>
    </alternativeName>
</protein>
<dbReference type="PANTHER" id="PTHR45527:SF10">
    <property type="entry name" value="PYOCHELIN SYNTHASE PCHF"/>
    <property type="match status" value="1"/>
</dbReference>
<dbReference type="Gene3D" id="3.40.50.980">
    <property type="match status" value="2"/>
</dbReference>
<dbReference type="Gene3D" id="3.30.559.10">
    <property type="entry name" value="Chloramphenicol acetyltransferase-like domain"/>
    <property type="match status" value="2"/>
</dbReference>
<evidence type="ECO:0000259" key="9">
    <source>
        <dbReference type="PROSITE" id="PS50075"/>
    </source>
</evidence>
<feature type="domain" description="Carrier" evidence="9">
    <location>
        <begin position="1046"/>
        <end position="1120"/>
    </location>
</feature>
<evidence type="ECO:0000313" key="10">
    <source>
        <dbReference type="EMBL" id="UWZ34709.1"/>
    </source>
</evidence>
<evidence type="ECO:0000256" key="4">
    <source>
        <dbReference type="ARBA" id="ARBA00016743"/>
    </source>
</evidence>
<dbReference type="InterPro" id="IPR000873">
    <property type="entry name" value="AMP-dep_synth/lig_dom"/>
</dbReference>
<dbReference type="InterPro" id="IPR045851">
    <property type="entry name" value="AMP-bd_C_sf"/>
</dbReference>
<dbReference type="PROSITE" id="PS50075">
    <property type="entry name" value="CARRIER"/>
    <property type="match status" value="1"/>
</dbReference>
<dbReference type="RefSeq" id="WP_260724042.1">
    <property type="nucleotide sequence ID" value="NZ_BAAABS010000052.1"/>
</dbReference>
<evidence type="ECO:0000313" key="11">
    <source>
        <dbReference type="Proteomes" id="UP001058271"/>
    </source>
</evidence>
<dbReference type="InterPro" id="IPR057737">
    <property type="entry name" value="Condensation_MtbB-like"/>
</dbReference>
<dbReference type="InterPro" id="IPR001242">
    <property type="entry name" value="Condensation_dom"/>
</dbReference>
<dbReference type="InterPro" id="IPR006162">
    <property type="entry name" value="Ppantetheine_attach_site"/>
</dbReference>
<dbReference type="InterPro" id="IPR036736">
    <property type="entry name" value="ACP-like_sf"/>
</dbReference>
<gene>
    <name evidence="10" type="ORF">Drose_26315</name>
</gene>
<dbReference type="SUPFAM" id="SSF47336">
    <property type="entry name" value="ACP-like"/>
    <property type="match status" value="2"/>
</dbReference>
<comment type="cofactor">
    <cofactor evidence="1">
        <name>pantetheine 4'-phosphate</name>
        <dbReference type="ChEBI" id="CHEBI:47942"/>
    </cofactor>
</comment>
<dbReference type="Gene3D" id="3.30.300.30">
    <property type="match status" value="1"/>
</dbReference>
<reference evidence="10" key="1">
    <citation type="submission" date="2021-04" db="EMBL/GenBank/DDBJ databases">
        <title>Biosynthetic gene clusters of Dactylosporangioum roseum.</title>
        <authorList>
            <person name="Hartkoorn R.C."/>
            <person name="Beaudoing E."/>
            <person name="Hot D."/>
            <person name="Moureu S."/>
        </authorList>
    </citation>
    <scope>NUCLEOTIDE SEQUENCE</scope>
    <source>
        <strain evidence="10">NRRL B-16295</strain>
    </source>
</reference>
<keyword evidence="6" id="KW-0597">Phosphoprotein</keyword>
<dbReference type="CDD" id="cd12114">
    <property type="entry name" value="A_NRPS_TlmIV_like"/>
    <property type="match status" value="1"/>
</dbReference>
<dbReference type="PANTHER" id="PTHR45527">
    <property type="entry name" value="NONRIBOSOMAL PEPTIDE SYNTHETASE"/>
    <property type="match status" value="1"/>
</dbReference>
<keyword evidence="5" id="KW-0596">Phosphopantetheine</keyword>
<proteinExistence type="inferred from homology"/>
<evidence type="ECO:0000256" key="2">
    <source>
        <dbReference type="ARBA" id="ARBA00005102"/>
    </source>
</evidence>
<dbReference type="InterPro" id="IPR010071">
    <property type="entry name" value="AA_adenyl_dom"/>
</dbReference>
<dbReference type="CDD" id="cd19535">
    <property type="entry name" value="Cyc_NRPS"/>
    <property type="match status" value="1"/>
</dbReference>
<dbReference type="PROSITE" id="PS00455">
    <property type="entry name" value="AMP_BINDING"/>
    <property type="match status" value="1"/>
</dbReference>
<dbReference type="InterPro" id="IPR009081">
    <property type="entry name" value="PP-bd_ACP"/>
</dbReference>
<evidence type="ECO:0000256" key="1">
    <source>
        <dbReference type="ARBA" id="ARBA00001957"/>
    </source>
</evidence>
<name>A0ABY5Z2K9_9ACTN</name>
<dbReference type="Pfam" id="PF13193">
    <property type="entry name" value="AMP-binding_C"/>
    <property type="match status" value="1"/>
</dbReference>
<dbReference type="InterPro" id="IPR025110">
    <property type="entry name" value="AMP-bd_C"/>
</dbReference>
<comment type="pathway">
    <text evidence="2">Siderophore biosynthesis; mycobactin biosynthesis.</text>
</comment>
<evidence type="ECO:0000256" key="7">
    <source>
        <dbReference type="ARBA" id="ARBA00022598"/>
    </source>
</evidence>
<dbReference type="SUPFAM" id="SSF52777">
    <property type="entry name" value="CoA-dependent acyltransferases"/>
    <property type="match status" value="4"/>
</dbReference>
<dbReference type="Gene3D" id="3.30.559.30">
    <property type="entry name" value="Nonribosomal peptide synthetase, condensation domain"/>
    <property type="match status" value="2"/>
</dbReference>
<organism evidence="10 11">
    <name type="scientific">Dactylosporangium roseum</name>
    <dbReference type="NCBI Taxonomy" id="47989"/>
    <lineage>
        <taxon>Bacteria</taxon>
        <taxon>Bacillati</taxon>
        <taxon>Actinomycetota</taxon>
        <taxon>Actinomycetes</taxon>
        <taxon>Micromonosporales</taxon>
        <taxon>Micromonosporaceae</taxon>
        <taxon>Dactylosporangium</taxon>
    </lineage>
</organism>
<dbReference type="Gene3D" id="1.10.1200.10">
    <property type="entry name" value="ACP-like"/>
    <property type="match status" value="1"/>
</dbReference>
<dbReference type="Pfam" id="PF00550">
    <property type="entry name" value="PP-binding"/>
    <property type="match status" value="1"/>
</dbReference>
<dbReference type="InterPro" id="IPR020845">
    <property type="entry name" value="AMP-binding_CS"/>
</dbReference>
<keyword evidence="11" id="KW-1185">Reference proteome</keyword>
<sequence>MNGADLDALAAELGALLDEITGDARGRGADEPLMLQSLTAVEFRSGIQARLGVDLPLDLFFGDCTLRVLAGAARTRPARRQPESALLPDPCARHEPFDLTDVQQAYLLGRDAVYLGGRSTHVYLEIDLLAVSLENAEKAFNTLITENDMLRAVIVPGGRQRVLPEVPYYRIAHEDLGDHDEARSAARLAAVRAELDHQAFDPHRWPLYEVRATTVPGDRLRLHISVDLLFLDAASLRMLIAEWIRRSLGTPGSPPASELTFRDYVLALGRFRQGAEYAAARAYWSDRLTTLPAAPDLPVTAEPSGGPARFTRRDTRLDAATTRDLFTRAEELGVTPAVLLGTLFADVLAAWSRSAHFSLNVTLADRPWWHPGLPRLIGDFTSTILLECDLRSAAGLPVRARAFQRRLHEDLVHATFSGVRVQRELAKRGGPRQPWMPVVFTCLLEEQDDLGELDGIVYELGYGLSQTPQVYLDNQVLLHGGELIVNWDAVDAIFPGTVLADMFDAYADALRRVAAGATDHRVAVPPAQLAVRERVNDTAAPFPDELLHAGVDRMVRARPDAPAVITATRTLTYRELDDRAQHLAGQLRELGVRPNTLVGVHMHKGWEQVVAVLGVLRSGAAYLPIDTDLPELRVAQLCAAGRLSVVVTQSTVTPPDGVTALVVADEPPTDPARPVPAVATTPADLAYVIFTSGSTGQPKGVSISHRSAVNTVDDVATRWSFGPQDRILALSSLSFDLSVFDVFGVLGTGGAVVVPDPDVARDPERWLRLAREHRVTAWNSVPALLELLVEYCERFGAALPPTLRLALLSGDWIPTALPARVRAVQARPVRLISLGGATEAAIWSIWHPMDDLEPGAPSVPYGRPLRNQSWHVFDEKLQPRPDWVPGELYIGGAGVADGYWGAPETTALRFVRRPVSGERLYRTGDFGRYRPDGVIEFLGREDTQVKLGGYRIELGEIEAVLLDHPGVRAAVCVVSGDPRQLVAYAVPRPEAGGLTEDDVRGHLARRLPAYMRPAVVVLLDDLPLTRNGKVDRSRLPEPGLAGGFEPPATAAEVTLAAVWTRILGVERVGRRDDFFALGGDSLLVVRLVAKAAENGLHLKIRDCFEQHTLAAQAAAAGAVAAGDAEQAMITGRVELTPSQRWFMAQEFADPQHWNGMWPLFELDRPLRPDLLADAFRAVLRHHDNLRARYHRDGAGWHAWIDGEAAVEAAEVEVVDLSGTADADLEEHLDRLVARCHGSLDLDAGPVVRLAYVDLGPGRPSRLLVSAHWLVLDYYSSRIFYEDLRAAYFALERGDAVELPPKTVSVRAAVARLDRYARSAELAAELPFWTALARRAPAPLPVDRRRGPDVQAAARRLVQAVDGPLATLVCRDLPAAYSIEPRETLLAALSRTIYWWTGHPQTLIEVEGLGRDEVFGGLDVSRTVARFSTLVPVLLDGDGDLHDIRAQIRAVPQRGAGYGLLRYQHPDAGVRAALEMPAPELGFNYWGDVSEYFTADANPTVQAFGHHRGDRNRRPRPLDLMAMSLRGGLQLVWNYSTRLHADSTIAALAERYVAELEHLVKEVRPDHT</sequence>
<evidence type="ECO:0000256" key="8">
    <source>
        <dbReference type="ARBA" id="ARBA00033440"/>
    </source>
</evidence>
<accession>A0ABY5Z2K9</accession>
<evidence type="ECO:0000256" key="6">
    <source>
        <dbReference type="ARBA" id="ARBA00022553"/>
    </source>
</evidence>
<evidence type="ECO:0000256" key="5">
    <source>
        <dbReference type="ARBA" id="ARBA00022450"/>
    </source>
</evidence>
<dbReference type="SUPFAM" id="SSF56801">
    <property type="entry name" value="Acetyl-CoA synthetase-like"/>
    <property type="match status" value="1"/>
</dbReference>